<keyword evidence="4" id="KW-1185">Reference proteome</keyword>
<dbReference type="Gene3D" id="3.40.50.720">
    <property type="entry name" value="NAD(P)-binding Rossmann-like Domain"/>
    <property type="match status" value="1"/>
</dbReference>
<gene>
    <name evidence="3" type="ORF">SAMN05444851_1579</name>
</gene>
<dbReference type="PANTHER" id="PTHR43377">
    <property type="entry name" value="BILIVERDIN REDUCTASE A"/>
    <property type="match status" value="1"/>
</dbReference>
<dbReference type="InterPro" id="IPR036291">
    <property type="entry name" value="NAD(P)-bd_dom_sf"/>
</dbReference>
<dbReference type="GO" id="GO:0000166">
    <property type="term" value="F:nucleotide binding"/>
    <property type="evidence" value="ECO:0007669"/>
    <property type="project" value="InterPro"/>
</dbReference>
<evidence type="ECO:0000313" key="3">
    <source>
        <dbReference type="EMBL" id="SEW12709.1"/>
    </source>
</evidence>
<dbReference type="SUPFAM" id="SSF55347">
    <property type="entry name" value="Glyceraldehyde-3-phosphate dehydrogenase-like, C-terminal domain"/>
    <property type="match status" value="1"/>
</dbReference>
<dbReference type="Pfam" id="PF01408">
    <property type="entry name" value="GFO_IDH_MocA"/>
    <property type="match status" value="1"/>
</dbReference>
<organism evidence="3 4">
    <name type="scientific">Aliiroseovarius sediminilitoris</name>
    <dbReference type="NCBI Taxonomy" id="1173584"/>
    <lineage>
        <taxon>Bacteria</taxon>
        <taxon>Pseudomonadati</taxon>
        <taxon>Pseudomonadota</taxon>
        <taxon>Alphaproteobacteria</taxon>
        <taxon>Rhodobacterales</taxon>
        <taxon>Paracoccaceae</taxon>
        <taxon>Aliiroseovarius</taxon>
    </lineage>
</organism>
<dbReference type="InterPro" id="IPR055170">
    <property type="entry name" value="GFO_IDH_MocA-like_dom"/>
</dbReference>
<accession>A0A1I0PE97</accession>
<dbReference type="InterPro" id="IPR051450">
    <property type="entry name" value="Gfo/Idh/MocA_Oxidoreductases"/>
</dbReference>
<feature type="domain" description="GFO/IDH/MocA-like oxidoreductase" evidence="2">
    <location>
        <begin position="136"/>
        <end position="278"/>
    </location>
</feature>
<dbReference type="Pfam" id="PF22725">
    <property type="entry name" value="GFO_IDH_MocA_C3"/>
    <property type="match status" value="1"/>
</dbReference>
<dbReference type="SUPFAM" id="SSF51735">
    <property type="entry name" value="NAD(P)-binding Rossmann-fold domains"/>
    <property type="match status" value="1"/>
</dbReference>
<name>A0A1I0PE97_9RHOB</name>
<dbReference type="PANTHER" id="PTHR43377:SF2">
    <property type="entry name" value="BINDING ROSSMANN FOLD OXIDOREDUCTASE, PUTATIVE (AFU_ORTHOLOGUE AFUA_4G00560)-RELATED"/>
    <property type="match status" value="1"/>
</dbReference>
<dbReference type="AlphaFoldDB" id="A0A1I0PE97"/>
<evidence type="ECO:0000259" key="1">
    <source>
        <dbReference type="Pfam" id="PF01408"/>
    </source>
</evidence>
<dbReference type="RefSeq" id="WP_091429676.1">
    <property type="nucleotide sequence ID" value="NZ_FOJB01000001.1"/>
</dbReference>
<protein>
    <submittedName>
        <fullName evidence="3">Predicted dehydrogenase</fullName>
    </submittedName>
</protein>
<dbReference type="Gene3D" id="3.30.360.10">
    <property type="entry name" value="Dihydrodipicolinate Reductase, domain 2"/>
    <property type="match status" value="1"/>
</dbReference>
<feature type="domain" description="Gfo/Idh/MocA-like oxidoreductase N-terminal" evidence="1">
    <location>
        <begin position="2"/>
        <end position="118"/>
    </location>
</feature>
<evidence type="ECO:0000313" key="4">
    <source>
        <dbReference type="Proteomes" id="UP000199650"/>
    </source>
</evidence>
<dbReference type="Proteomes" id="UP000199650">
    <property type="component" value="Unassembled WGS sequence"/>
</dbReference>
<proteinExistence type="predicted"/>
<dbReference type="OrthoDB" id="9815825at2"/>
<dbReference type="InterPro" id="IPR000683">
    <property type="entry name" value="Gfo/Idh/MocA-like_OxRdtase_N"/>
</dbReference>
<sequence>MKVVTAGIGLRAGHVLSILKETMSEVEFVGFHDPQPSHLDMIGADVPRFDDVAGMLADTKPDLFFVGSPNVYHLEHIKLGLEAGVRIFTEKPVVTTRADTFELARLLAEYGTDQVMVGLVLRYSQHMVDLRAVLDRLGPIASLEANEHIPPYHGAFFMRDWRRKSALSGGFMLEKCCHDLDIYNMVTRSRPMQVASFGGKKSFLPEFAPTTNTEVEIAQRKSSVWDSAPDPYNSDGDIIDFQTAILRYESGASMAFHTNLNAPDDHRRFCVFGALGMAEGDFVRGYLKATARDGSVIADHDYTKMDQKHASAHYGADHMMVADIADFLRGKSDSLPVGVVDALEAGLVAMALDEARINGGVVDLRSTWEEFDSYGLRA</sequence>
<dbReference type="EMBL" id="FOJB01000001">
    <property type="protein sequence ID" value="SEW12709.1"/>
    <property type="molecule type" value="Genomic_DNA"/>
</dbReference>
<dbReference type="STRING" id="1173584.SAMN05444851_1579"/>
<evidence type="ECO:0000259" key="2">
    <source>
        <dbReference type="Pfam" id="PF22725"/>
    </source>
</evidence>
<reference evidence="3 4" key="1">
    <citation type="submission" date="2016-10" db="EMBL/GenBank/DDBJ databases">
        <authorList>
            <person name="de Groot N.N."/>
        </authorList>
    </citation>
    <scope>NUCLEOTIDE SEQUENCE [LARGE SCALE GENOMIC DNA]</scope>
    <source>
        <strain evidence="3 4">DSM 29439</strain>
    </source>
</reference>